<evidence type="ECO:0000256" key="2">
    <source>
        <dbReference type="ARBA" id="ARBA00022840"/>
    </source>
</evidence>
<dbReference type="InterPro" id="IPR011006">
    <property type="entry name" value="CheY-like_superfamily"/>
</dbReference>
<dbReference type="GO" id="GO:0006355">
    <property type="term" value="P:regulation of DNA-templated transcription"/>
    <property type="evidence" value="ECO:0007669"/>
    <property type="project" value="InterPro"/>
</dbReference>
<dbReference type="SUPFAM" id="SSF46689">
    <property type="entry name" value="Homeodomain-like"/>
    <property type="match status" value="1"/>
</dbReference>
<dbReference type="RefSeq" id="WP_187569964.1">
    <property type="nucleotide sequence ID" value="NZ_CP060711.1"/>
</dbReference>
<keyword evidence="3" id="KW-0805">Transcription regulation</keyword>
<dbReference type="SMART" id="SM00382">
    <property type="entry name" value="AAA"/>
    <property type="match status" value="1"/>
</dbReference>
<dbReference type="Gene3D" id="3.40.50.2300">
    <property type="match status" value="1"/>
</dbReference>
<evidence type="ECO:0000313" key="10">
    <source>
        <dbReference type="Proteomes" id="UP000515977"/>
    </source>
</evidence>
<accession>A0A7G9QS77</accession>
<keyword evidence="5" id="KW-0804">Transcription</keyword>
<dbReference type="Gene3D" id="3.40.50.300">
    <property type="entry name" value="P-loop containing nucleotide triphosphate hydrolases"/>
    <property type="match status" value="1"/>
</dbReference>
<feature type="domain" description="Response regulatory" evidence="8">
    <location>
        <begin position="3"/>
        <end position="115"/>
    </location>
</feature>
<name>A0A7G9QS77_9GAMM</name>
<dbReference type="FunFam" id="3.40.50.300:FF:000006">
    <property type="entry name" value="DNA-binding transcriptional regulator NtrC"/>
    <property type="match status" value="1"/>
</dbReference>
<keyword evidence="4" id="KW-0238">DNA-binding</keyword>
<dbReference type="CDD" id="cd00009">
    <property type="entry name" value="AAA"/>
    <property type="match status" value="1"/>
</dbReference>
<reference evidence="9 10" key="1">
    <citation type="submission" date="2020-08" db="EMBL/GenBank/DDBJ databases">
        <title>Genome sequence of Thermomonas brevis KACC 16975T.</title>
        <authorList>
            <person name="Hyun D.-W."/>
            <person name="Bae J.-W."/>
        </authorList>
    </citation>
    <scope>NUCLEOTIDE SEQUENCE [LARGE SCALE GENOMIC DNA]</scope>
    <source>
        <strain evidence="9 10">KACC 16975</strain>
    </source>
</reference>
<dbReference type="PROSITE" id="PS50045">
    <property type="entry name" value="SIGMA54_INTERACT_4"/>
    <property type="match status" value="1"/>
</dbReference>
<dbReference type="EMBL" id="CP060711">
    <property type="protein sequence ID" value="QNN46202.1"/>
    <property type="molecule type" value="Genomic_DNA"/>
</dbReference>
<evidence type="ECO:0000256" key="1">
    <source>
        <dbReference type="ARBA" id="ARBA00022741"/>
    </source>
</evidence>
<keyword evidence="1" id="KW-0547">Nucleotide-binding</keyword>
<evidence type="ECO:0000256" key="5">
    <source>
        <dbReference type="ARBA" id="ARBA00023163"/>
    </source>
</evidence>
<dbReference type="Pfam" id="PF02954">
    <property type="entry name" value="HTH_8"/>
    <property type="match status" value="1"/>
</dbReference>
<dbReference type="SUPFAM" id="SSF52540">
    <property type="entry name" value="P-loop containing nucleoside triphosphate hydrolases"/>
    <property type="match status" value="1"/>
</dbReference>
<dbReference type="Pfam" id="PF00072">
    <property type="entry name" value="Response_reg"/>
    <property type="match status" value="1"/>
</dbReference>
<evidence type="ECO:0000256" key="6">
    <source>
        <dbReference type="PROSITE-ProRule" id="PRU00169"/>
    </source>
</evidence>
<evidence type="ECO:0000256" key="4">
    <source>
        <dbReference type="ARBA" id="ARBA00023125"/>
    </source>
</evidence>
<keyword evidence="6" id="KW-0597">Phosphoprotein</keyword>
<dbReference type="GO" id="GO:0000160">
    <property type="term" value="P:phosphorelay signal transduction system"/>
    <property type="evidence" value="ECO:0007669"/>
    <property type="project" value="InterPro"/>
</dbReference>
<dbReference type="InterPro" id="IPR025943">
    <property type="entry name" value="Sigma_54_int_dom_ATP-bd_2"/>
</dbReference>
<dbReference type="InterPro" id="IPR003593">
    <property type="entry name" value="AAA+_ATPase"/>
</dbReference>
<dbReference type="InterPro" id="IPR058031">
    <property type="entry name" value="AAA_lid_NorR"/>
</dbReference>
<dbReference type="GO" id="GO:0043565">
    <property type="term" value="F:sequence-specific DNA binding"/>
    <property type="evidence" value="ECO:0007669"/>
    <property type="project" value="InterPro"/>
</dbReference>
<dbReference type="InterPro" id="IPR001789">
    <property type="entry name" value="Sig_transdc_resp-reg_receiver"/>
</dbReference>
<keyword evidence="10" id="KW-1185">Reference proteome</keyword>
<gene>
    <name evidence="9" type="ORF">H9L17_13645</name>
</gene>
<evidence type="ECO:0000313" key="9">
    <source>
        <dbReference type="EMBL" id="QNN46202.1"/>
    </source>
</evidence>
<dbReference type="GO" id="GO:0005524">
    <property type="term" value="F:ATP binding"/>
    <property type="evidence" value="ECO:0007669"/>
    <property type="project" value="UniProtKB-KW"/>
</dbReference>
<dbReference type="PROSITE" id="PS00676">
    <property type="entry name" value="SIGMA54_INTERACT_2"/>
    <property type="match status" value="1"/>
</dbReference>
<keyword evidence="2" id="KW-0067">ATP-binding</keyword>
<feature type="domain" description="Sigma-54 factor interaction" evidence="7">
    <location>
        <begin position="132"/>
        <end position="359"/>
    </location>
</feature>
<protein>
    <submittedName>
        <fullName evidence="9">Sigma-54-dependent Fis family transcriptional regulator</fullName>
    </submittedName>
</protein>
<dbReference type="Gene3D" id="1.10.10.60">
    <property type="entry name" value="Homeodomain-like"/>
    <property type="match status" value="1"/>
</dbReference>
<feature type="modified residue" description="4-aspartylphosphate" evidence="6">
    <location>
        <position position="51"/>
    </location>
</feature>
<dbReference type="KEGG" id="tbv:H9L17_13645"/>
<dbReference type="InterPro" id="IPR027417">
    <property type="entry name" value="P-loop_NTPase"/>
</dbReference>
<dbReference type="SUPFAM" id="SSF52172">
    <property type="entry name" value="CheY-like"/>
    <property type="match status" value="1"/>
</dbReference>
<dbReference type="SMART" id="SM00448">
    <property type="entry name" value="REC"/>
    <property type="match status" value="1"/>
</dbReference>
<dbReference type="PROSITE" id="PS50110">
    <property type="entry name" value="RESPONSE_REGULATORY"/>
    <property type="match status" value="1"/>
</dbReference>
<dbReference type="Gene3D" id="1.10.8.60">
    <property type="match status" value="1"/>
</dbReference>
<proteinExistence type="predicted"/>
<dbReference type="PANTHER" id="PTHR32071">
    <property type="entry name" value="TRANSCRIPTIONAL REGULATORY PROTEIN"/>
    <property type="match status" value="1"/>
</dbReference>
<evidence type="ECO:0000259" key="8">
    <source>
        <dbReference type="PROSITE" id="PS50110"/>
    </source>
</evidence>
<dbReference type="InterPro" id="IPR009057">
    <property type="entry name" value="Homeodomain-like_sf"/>
</dbReference>
<dbReference type="Pfam" id="PF25601">
    <property type="entry name" value="AAA_lid_14"/>
    <property type="match status" value="1"/>
</dbReference>
<organism evidence="9 10">
    <name type="scientific">Thermomonas brevis</name>
    <dbReference type="NCBI Taxonomy" id="215691"/>
    <lineage>
        <taxon>Bacteria</taxon>
        <taxon>Pseudomonadati</taxon>
        <taxon>Pseudomonadota</taxon>
        <taxon>Gammaproteobacteria</taxon>
        <taxon>Lysobacterales</taxon>
        <taxon>Lysobacteraceae</taxon>
        <taxon>Thermomonas</taxon>
    </lineage>
</organism>
<evidence type="ECO:0000256" key="3">
    <source>
        <dbReference type="ARBA" id="ARBA00023015"/>
    </source>
</evidence>
<dbReference type="InterPro" id="IPR002197">
    <property type="entry name" value="HTH_Fis"/>
</dbReference>
<dbReference type="Pfam" id="PF00158">
    <property type="entry name" value="Sigma54_activat"/>
    <property type="match status" value="1"/>
</dbReference>
<dbReference type="InterPro" id="IPR002078">
    <property type="entry name" value="Sigma_54_int"/>
</dbReference>
<evidence type="ECO:0000259" key="7">
    <source>
        <dbReference type="PROSITE" id="PS50045"/>
    </source>
</evidence>
<dbReference type="AlphaFoldDB" id="A0A7G9QS77"/>
<sequence length="445" mass="48199">MARILIIDDDPVFGECAAELAARHGCEAIVASTLADARARLATRMDLILLDLRLPDGSGLDLLQDIDLAQQGRIVVLTGHPCLDSARRAVSEPVVEYLLKPLPPDRLSAMFQEAAQAAHAVATDRQLMRTGLLGRSRALREAVATLLRVAPTDVSVLLTGESGTGKELAAQTLHEAGGSKGAFVALNCGAVPGELLASQLFGHERGSFTGAMNRHVGVFEQAENGTLFLDEIGEMPPQLQVYLLRVLETGCITRVGGTESIRTPVRVVAATNRNPLEAIAEGRLREDLYYRLADISIHMPPLREREEDVILLARAFIDRLNARYGQRKRLAPACEKALLRHLWPGNVRELLSAVQRAYLLESGTQVMVGPAAAQAPVLRETDTCIVFNIGTTMAEMERRMLLKTLSHFGNDKTAAARALGISVRTVHNHLARMAEEGRPGCDAAA</sequence>
<dbReference type="Proteomes" id="UP000515977">
    <property type="component" value="Chromosome"/>
</dbReference>
<dbReference type="PANTHER" id="PTHR32071:SF117">
    <property type="entry name" value="PTS-DEPENDENT DIHYDROXYACETONE KINASE OPERON REGULATORY PROTEIN-RELATED"/>
    <property type="match status" value="1"/>
</dbReference>